<accession>A0A5D2ZJG3</accession>
<dbReference type="InterPro" id="IPR051809">
    <property type="entry name" value="Plant_receptor-like_S/T_kinase"/>
</dbReference>
<evidence type="ECO:0000256" key="20">
    <source>
        <dbReference type="ARBA" id="ARBA00023180"/>
    </source>
</evidence>
<dbReference type="PANTHER" id="PTHR27008">
    <property type="entry name" value="OS04G0122200 PROTEIN"/>
    <property type="match status" value="1"/>
</dbReference>
<dbReference type="PANTHER" id="PTHR27008:SF583">
    <property type="entry name" value="LRR RECEPTOR-LIKE SERINE_THREONINE-PROTEIN KINASE FLS2"/>
    <property type="match status" value="1"/>
</dbReference>
<evidence type="ECO:0000313" key="26">
    <source>
        <dbReference type="EMBL" id="TYJ39177.1"/>
    </source>
</evidence>
<dbReference type="GO" id="GO:0005524">
    <property type="term" value="F:ATP binding"/>
    <property type="evidence" value="ECO:0007669"/>
    <property type="project" value="UniProtKB-UniRule"/>
</dbReference>
<dbReference type="EC" id="2.7.11.1" evidence="5"/>
<dbReference type="SUPFAM" id="SSF52058">
    <property type="entry name" value="L domain-like"/>
    <property type="match status" value="1"/>
</dbReference>
<comment type="catalytic activity">
    <reaction evidence="21">
        <text>L-threonyl-[protein] + ATP = O-phospho-L-threonyl-[protein] + ADP + H(+)</text>
        <dbReference type="Rhea" id="RHEA:46608"/>
        <dbReference type="Rhea" id="RHEA-COMP:11060"/>
        <dbReference type="Rhea" id="RHEA-COMP:11605"/>
        <dbReference type="ChEBI" id="CHEBI:15378"/>
        <dbReference type="ChEBI" id="CHEBI:30013"/>
        <dbReference type="ChEBI" id="CHEBI:30616"/>
        <dbReference type="ChEBI" id="CHEBI:61977"/>
        <dbReference type="ChEBI" id="CHEBI:456216"/>
        <dbReference type="EC" id="2.7.11.1"/>
    </reaction>
</comment>
<keyword evidence="7" id="KW-0723">Serine/threonine-protein kinase</keyword>
<keyword evidence="18 24" id="KW-0472">Membrane</keyword>
<evidence type="ECO:0000256" key="15">
    <source>
        <dbReference type="ARBA" id="ARBA00022777"/>
    </source>
</evidence>
<sequence length="1072" mass="119420">MTARNLNSDQFALLEFKDRIAGPQNVLANNWTASTSVCNWIGVSCGILHKRVIALNLTSMNLRGTIPPHLGNLSFLLSLDLSSNNLYGLLPKELGQLHRLKILRLSLNSLNGEIPSWLGNLHKVRRLQMENNNFTGTIPQTLVNISNLEILNMGFNQLFGQAPSSIFKISSLKFISLFRNSLSGDLPNDMCQHLPKLEVLHLSLNELSGSIPSSLGKCSNLKYFSLYFNQFTGIIPRSIGNLTRLEELDLGLNNLEGSLPNDLCHLCPKLEGLYLDANELSGNIPSSIGECYKLQMLSLLENKFSGLIPKSIFNSTMLEGIYLYDNNLEVKDATFTGTLPPMIEAPKLNVLSLHRNKLRGNIPNSILNASMLKLLDLGDNFFSGPIPETFGNLRHLEWFRIANNYLTMGSTINHEWTFLSSLTNCKNLTRVDISENPLNGTLPTNIGNLSASLIYFYAIDCELKGNIPMEIGNLSNLLLLQLDHNKLSGFIPTSIGGMRNLQGLDLSFNKLGGPILESLCGLERLYDMSLGLNKLHGSIPSCFGNITSLRYLYLNSNKLSSAIPSTLWKLKDILEVDLSSNYLNNSHALDVGDLRSLLKLNLSRNLFTGDILSTFGGLQTLVFLDLSNNILHGHIPESFGGLISLTFLDLCNNNLSGVIPKSLEKLLYLKYFNVSLNRLEGGIPTKGCFSNFPSTSFMQNYALCGPPRLLVPPCKNDIRKNSKMGVLHDLRYGLPIICIVMVLLVLVIMYRRYRIRSTTLPITDDSLCLGTWRRISHAELSRATSGFDEHNMLGSGSFGYVYKGRLSDGMEVAIKVFNLQIEGAFRSFDIECEAMRNIVHRNLVKVITCCSNVDFKALVLGFMSNGNLEKWLHSNSCFLDIIQRINIMVDVAAALEYLHSGHPTPIIHCDLKPSNILLDEDMVAHVGDFGIAKLLGEGDVVKQTMTLATIGYMAPEFGSTGIVSIKCDIYSYGIVLIETFTRKKPTDEIFGDEMTIRHWVKRLLSEGMIDIVDADLLRREDENFVIKANCISSILELALDCSAELPEERKDMKDVVVELKKIKQTFLNIIQR</sequence>
<dbReference type="SUPFAM" id="SSF52047">
    <property type="entry name" value="RNI-like"/>
    <property type="match status" value="1"/>
</dbReference>
<dbReference type="InterPro" id="IPR008271">
    <property type="entry name" value="Ser/Thr_kinase_AS"/>
</dbReference>
<dbReference type="Gene3D" id="1.10.510.10">
    <property type="entry name" value="Transferase(Phosphotransferase) domain 1"/>
    <property type="match status" value="1"/>
</dbReference>
<keyword evidence="20" id="KW-0325">Glycoprotein</keyword>
<dbReference type="Gene3D" id="3.80.10.10">
    <property type="entry name" value="Ribonuclease Inhibitor"/>
    <property type="match status" value="4"/>
</dbReference>
<dbReference type="SMART" id="SM00220">
    <property type="entry name" value="S_TKc"/>
    <property type="match status" value="1"/>
</dbReference>
<evidence type="ECO:0000256" key="10">
    <source>
        <dbReference type="ARBA" id="ARBA00022679"/>
    </source>
</evidence>
<evidence type="ECO:0000256" key="8">
    <source>
        <dbReference type="ARBA" id="ARBA00022553"/>
    </source>
</evidence>
<keyword evidence="15" id="KW-0418">Kinase</keyword>
<evidence type="ECO:0000256" key="9">
    <source>
        <dbReference type="ARBA" id="ARBA00022614"/>
    </source>
</evidence>
<evidence type="ECO:0000256" key="11">
    <source>
        <dbReference type="ARBA" id="ARBA00022692"/>
    </source>
</evidence>
<evidence type="ECO:0000256" key="2">
    <source>
        <dbReference type="ARBA" id="ARBA00004479"/>
    </source>
</evidence>
<dbReference type="InterPro" id="IPR017441">
    <property type="entry name" value="Protein_kinase_ATP_BS"/>
</dbReference>
<keyword evidence="13" id="KW-0677">Repeat</keyword>
<dbReference type="InterPro" id="IPR000719">
    <property type="entry name" value="Prot_kinase_dom"/>
</dbReference>
<comment type="catalytic activity">
    <reaction evidence="22">
        <text>L-seryl-[protein] + ATP = O-phospho-L-seryl-[protein] + ADP + H(+)</text>
        <dbReference type="Rhea" id="RHEA:17989"/>
        <dbReference type="Rhea" id="RHEA-COMP:9863"/>
        <dbReference type="Rhea" id="RHEA-COMP:11604"/>
        <dbReference type="ChEBI" id="CHEBI:15378"/>
        <dbReference type="ChEBI" id="CHEBI:29999"/>
        <dbReference type="ChEBI" id="CHEBI:30616"/>
        <dbReference type="ChEBI" id="CHEBI:83421"/>
        <dbReference type="ChEBI" id="CHEBI:456216"/>
        <dbReference type="EC" id="2.7.11.1"/>
    </reaction>
</comment>
<dbReference type="InterPro" id="IPR001611">
    <property type="entry name" value="Leu-rich_rpt"/>
</dbReference>
<dbReference type="GO" id="GO:0004674">
    <property type="term" value="F:protein serine/threonine kinase activity"/>
    <property type="evidence" value="ECO:0007669"/>
    <property type="project" value="UniProtKB-KW"/>
</dbReference>
<evidence type="ECO:0000256" key="17">
    <source>
        <dbReference type="ARBA" id="ARBA00022989"/>
    </source>
</evidence>
<name>A0A5D2ZJG3_GOSMU</name>
<evidence type="ECO:0000256" key="6">
    <source>
        <dbReference type="ARBA" id="ARBA00022475"/>
    </source>
</evidence>
<dbReference type="FunFam" id="3.80.10.10:FF:000095">
    <property type="entry name" value="LRR receptor-like serine/threonine-protein kinase GSO1"/>
    <property type="match status" value="1"/>
</dbReference>
<dbReference type="SUPFAM" id="SSF56112">
    <property type="entry name" value="Protein kinase-like (PK-like)"/>
    <property type="match status" value="1"/>
</dbReference>
<evidence type="ECO:0000256" key="12">
    <source>
        <dbReference type="ARBA" id="ARBA00022729"/>
    </source>
</evidence>
<evidence type="ECO:0000256" key="5">
    <source>
        <dbReference type="ARBA" id="ARBA00012513"/>
    </source>
</evidence>
<keyword evidence="27" id="KW-1185">Reference proteome</keyword>
<evidence type="ECO:0000256" key="14">
    <source>
        <dbReference type="ARBA" id="ARBA00022741"/>
    </source>
</evidence>
<evidence type="ECO:0000256" key="23">
    <source>
        <dbReference type="PROSITE-ProRule" id="PRU10141"/>
    </source>
</evidence>
<keyword evidence="16 23" id="KW-0067">ATP-binding</keyword>
<dbReference type="InterPro" id="IPR011009">
    <property type="entry name" value="Kinase-like_dom_sf"/>
</dbReference>
<feature type="transmembrane region" description="Helical" evidence="24">
    <location>
        <begin position="732"/>
        <end position="750"/>
    </location>
</feature>
<dbReference type="EMBL" id="CM017639">
    <property type="protein sequence ID" value="TYJ39177.1"/>
    <property type="molecule type" value="Genomic_DNA"/>
</dbReference>
<dbReference type="Proteomes" id="UP000323597">
    <property type="component" value="Chromosome A04"/>
</dbReference>
<feature type="domain" description="Protein kinase" evidence="25">
    <location>
        <begin position="787"/>
        <end position="1067"/>
    </location>
</feature>
<keyword evidence="14 23" id="KW-0547">Nucleotide-binding</keyword>
<evidence type="ECO:0000256" key="21">
    <source>
        <dbReference type="ARBA" id="ARBA00047899"/>
    </source>
</evidence>
<keyword evidence="9" id="KW-0433">Leucine-rich repeat</keyword>
<dbReference type="FunFam" id="1.10.510.10:FF:000358">
    <property type="entry name" value="Putative leucine-rich repeat receptor-like serine/threonine-protein kinase"/>
    <property type="match status" value="1"/>
</dbReference>
<keyword evidence="11 24" id="KW-0812">Transmembrane</keyword>
<comment type="subcellular location">
    <subcellularLocation>
        <location evidence="1">Cell membrane</location>
        <topology evidence="1">Single-pass membrane protein</topology>
    </subcellularLocation>
    <subcellularLocation>
        <location evidence="2">Membrane</location>
        <topology evidence="2">Single-pass type I membrane protein</topology>
    </subcellularLocation>
</comment>
<dbReference type="PROSITE" id="PS00107">
    <property type="entry name" value="PROTEIN_KINASE_ATP"/>
    <property type="match status" value="1"/>
</dbReference>
<dbReference type="CDD" id="cd14066">
    <property type="entry name" value="STKc_IRAK"/>
    <property type="match status" value="1"/>
</dbReference>
<dbReference type="FunFam" id="3.80.10.10:FF:000101">
    <property type="entry name" value="LRR receptor-like serine/threonine-protein kinase ERECTA"/>
    <property type="match status" value="1"/>
</dbReference>
<keyword evidence="8" id="KW-0597">Phosphoprotein</keyword>
<evidence type="ECO:0000256" key="13">
    <source>
        <dbReference type="ARBA" id="ARBA00022737"/>
    </source>
</evidence>
<evidence type="ECO:0000256" key="22">
    <source>
        <dbReference type="ARBA" id="ARBA00048679"/>
    </source>
</evidence>
<evidence type="ECO:0000256" key="3">
    <source>
        <dbReference type="ARBA" id="ARBA00008684"/>
    </source>
</evidence>
<comment type="similarity">
    <text evidence="4">Belongs to the RLP family.</text>
</comment>
<evidence type="ECO:0000256" key="19">
    <source>
        <dbReference type="ARBA" id="ARBA00023170"/>
    </source>
</evidence>
<feature type="binding site" evidence="23">
    <location>
        <position position="815"/>
    </location>
    <ligand>
        <name>ATP</name>
        <dbReference type="ChEBI" id="CHEBI:30616"/>
    </ligand>
</feature>
<dbReference type="InterPro" id="IPR032675">
    <property type="entry name" value="LRR_dom_sf"/>
</dbReference>
<keyword evidence="10" id="KW-0808">Transferase</keyword>
<organism evidence="26 27">
    <name type="scientific">Gossypium mustelinum</name>
    <name type="common">Cotton</name>
    <name type="synonym">Gossypium caicoense</name>
    <dbReference type="NCBI Taxonomy" id="34275"/>
    <lineage>
        <taxon>Eukaryota</taxon>
        <taxon>Viridiplantae</taxon>
        <taxon>Streptophyta</taxon>
        <taxon>Embryophyta</taxon>
        <taxon>Tracheophyta</taxon>
        <taxon>Spermatophyta</taxon>
        <taxon>Magnoliopsida</taxon>
        <taxon>eudicotyledons</taxon>
        <taxon>Gunneridae</taxon>
        <taxon>Pentapetalae</taxon>
        <taxon>rosids</taxon>
        <taxon>malvids</taxon>
        <taxon>Malvales</taxon>
        <taxon>Malvaceae</taxon>
        <taxon>Malvoideae</taxon>
        <taxon>Gossypium</taxon>
    </lineage>
</organism>
<dbReference type="AlphaFoldDB" id="A0A5D2ZJG3"/>
<evidence type="ECO:0000256" key="7">
    <source>
        <dbReference type="ARBA" id="ARBA00022527"/>
    </source>
</evidence>
<dbReference type="SMART" id="SM00369">
    <property type="entry name" value="LRR_TYP"/>
    <property type="match status" value="10"/>
</dbReference>
<evidence type="ECO:0000259" key="25">
    <source>
        <dbReference type="PROSITE" id="PS50011"/>
    </source>
</evidence>
<dbReference type="Gene3D" id="3.30.200.20">
    <property type="entry name" value="Phosphorylase Kinase, domain 1"/>
    <property type="match status" value="1"/>
</dbReference>
<dbReference type="Pfam" id="PF00560">
    <property type="entry name" value="LRR_1"/>
    <property type="match status" value="7"/>
</dbReference>
<evidence type="ECO:0000256" key="4">
    <source>
        <dbReference type="ARBA" id="ARBA00009592"/>
    </source>
</evidence>
<dbReference type="Pfam" id="PF07714">
    <property type="entry name" value="PK_Tyr_Ser-Thr"/>
    <property type="match status" value="1"/>
</dbReference>
<reference evidence="26 27" key="1">
    <citation type="submission" date="2019-07" db="EMBL/GenBank/DDBJ databases">
        <title>WGS assembly of Gossypium mustelinum.</title>
        <authorList>
            <person name="Chen Z.J."/>
            <person name="Sreedasyam A."/>
            <person name="Ando A."/>
            <person name="Song Q."/>
            <person name="De L."/>
            <person name="Hulse-Kemp A."/>
            <person name="Ding M."/>
            <person name="Ye W."/>
            <person name="Kirkbride R."/>
            <person name="Jenkins J."/>
            <person name="Plott C."/>
            <person name="Lovell J."/>
            <person name="Lin Y.-M."/>
            <person name="Vaughn R."/>
            <person name="Liu B."/>
            <person name="Li W."/>
            <person name="Simpson S."/>
            <person name="Scheffler B."/>
            <person name="Saski C."/>
            <person name="Grover C."/>
            <person name="Hu G."/>
            <person name="Conover J."/>
            <person name="Carlson J."/>
            <person name="Shu S."/>
            <person name="Boston L."/>
            <person name="Williams M."/>
            <person name="Peterson D."/>
            <person name="Mcgee K."/>
            <person name="Jones D."/>
            <person name="Wendel J."/>
            <person name="Stelly D."/>
            <person name="Grimwood J."/>
            <person name="Schmutz J."/>
        </authorList>
    </citation>
    <scope>NUCLEOTIDE SEQUENCE [LARGE SCALE GENOMIC DNA]</scope>
    <source>
        <strain evidence="26">1408120.09</strain>
    </source>
</reference>
<dbReference type="InterPro" id="IPR001245">
    <property type="entry name" value="Ser-Thr/Tyr_kinase_cat_dom"/>
</dbReference>
<evidence type="ECO:0000256" key="24">
    <source>
        <dbReference type="SAM" id="Phobius"/>
    </source>
</evidence>
<keyword evidence="12" id="KW-0732">Signal</keyword>
<dbReference type="PROSITE" id="PS00108">
    <property type="entry name" value="PROTEIN_KINASE_ST"/>
    <property type="match status" value="1"/>
</dbReference>
<evidence type="ECO:0000256" key="1">
    <source>
        <dbReference type="ARBA" id="ARBA00004162"/>
    </source>
</evidence>
<evidence type="ECO:0000256" key="16">
    <source>
        <dbReference type="ARBA" id="ARBA00022840"/>
    </source>
</evidence>
<dbReference type="FunFam" id="3.30.200.20:FF:000661">
    <property type="entry name" value="Serine-threonine protein kinase plant-type"/>
    <property type="match status" value="1"/>
</dbReference>
<dbReference type="FunFam" id="3.80.10.10:FF:000041">
    <property type="entry name" value="LRR receptor-like serine/threonine-protein kinase ERECTA"/>
    <property type="match status" value="1"/>
</dbReference>
<dbReference type="Pfam" id="PF13855">
    <property type="entry name" value="LRR_8"/>
    <property type="match status" value="3"/>
</dbReference>
<evidence type="ECO:0000256" key="18">
    <source>
        <dbReference type="ARBA" id="ARBA00023136"/>
    </source>
</evidence>
<dbReference type="InterPro" id="IPR013210">
    <property type="entry name" value="LRR_N_plant-typ"/>
</dbReference>
<dbReference type="PROSITE" id="PS50011">
    <property type="entry name" value="PROTEIN_KINASE_DOM"/>
    <property type="match status" value="1"/>
</dbReference>
<dbReference type="InterPro" id="IPR003591">
    <property type="entry name" value="Leu-rich_rpt_typical-subtyp"/>
</dbReference>
<keyword evidence="17 24" id="KW-1133">Transmembrane helix</keyword>
<dbReference type="GO" id="GO:0005886">
    <property type="term" value="C:plasma membrane"/>
    <property type="evidence" value="ECO:0007669"/>
    <property type="project" value="UniProtKB-SubCell"/>
</dbReference>
<comment type="similarity">
    <text evidence="3">Belongs to the protein kinase superfamily. Ser/Thr protein kinase family.</text>
</comment>
<proteinExistence type="inferred from homology"/>
<gene>
    <name evidence="26" type="ORF">E1A91_A04G048700v1</name>
</gene>
<keyword evidence="6" id="KW-1003">Cell membrane</keyword>
<protein>
    <recommendedName>
        <fullName evidence="5">non-specific serine/threonine protein kinase</fullName>
        <ecNumber evidence="5">2.7.11.1</ecNumber>
    </recommendedName>
</protein>
<keyword evidence="19" id="KW-0675">Receptor</keyword>
<evidence type="ECO:0000313" key="27">
    <source>
        <dbReference type="Proteomes" id="UP000323597"/>
    </source>
</evidence>
<dbReference type="Pfam" id="PF08263">
    <property type="entry name" value="LRRNT_2"/>
    <property type="match status" value="1"/>
</dbReference>